<dbReference type="CDD" id="cd13603">
    <property type="entry name" value="PBP2_TRAP_Siap_TeaA_like"/>
    <property type="match status" value="1"/>
</dbReference>
<reference evidence="6" key="1">
    <citation type="submission" date="2016-10" db="EMBL/GenBank/DDBJ databases">
        <authorList>
            <person name="Varghese N."/>
            <person name="Submissions S."/>
        </authorList>
    </citation>
    <scope>NUCLEOTIDE SEQUENCE [LARGE SCALE GENOMIC DNA]</scope>
    <source>
        <strain evidence="6">DSM 10146</strain>
    </source>
</reference>
<dbReference type="InterPro" id="IPR018389">
    <property type="entry name" value="DctP_fam"/>
</dbReference>
<dbReference type="PANTHER" id="PTHR33376:SF2">
    <property type="entry name" value="DICARBOXYLATE-BINDING PERIPLASMIC PROTEIN"/>
    <property type="match status" value="1"/>
</dbReference>
<dbReference type="AlphaFoldDB" id="A0A1G7G8E1"/>
<dbReference type="PANTHER" id="PTHR33376">
    <property type="match status" value="1"/>
</dbReference>
<evidence type="ECO:0000256" key="3">
    <source>
        <dbReference type="ARBA" id="ARBA00022764"/>
    </source>
</evidence>
<gene>
    <name evidence="5" type="ORF">SAMN04488105_108201</name>
</gene>
<evidence type="ECO:0000256" key="2">
    <source>
        <dbReference type="ARBA" id="ARBA00022729"/>
    </source>
</evidence>
<dbReference type="STRING" id="282683.SAMN04488105_108201"/>
<evidence type="ECO:0000256" key="4">
    <source>
        <dbReference type="SAM" id="SignalP"/>
    </source>
</evidence>
<evidence type="ECO:0000313" key="6">
    <source>
        <dbReference type="Proteomes" id="UP000198994"/>
    </source>
</evidence>
<dbReference type="SUPFAM" id="SSF53850">
    <property type="entry name" value="Periplasmic binding protein-like II"/>
    <property type="match status" value="1"/>
</dbReference>
<protein>
    <submittedName>
        <fullName evidence="5">TRAP-type C4-dicarboxylate transport system, substrate-binding protein</fullName>
    </submittedName>
</protein>
<dbReference type="Proteomes" id="UP000198994">
    <property type="component" value="Unassembled WGS sequence"/>
</dbReference>
<feature type="signal peptide" evidence="4">
    <location>
        <begin position="1"/>
        <end position="32"/>
    </location>
</feature>
<keyword evidence="6" id="KW-1185">Reference proteome</keyword>
<sequence>MTRNDLTEPFMSLRPAALSLSLALLAALPAAAEQYRLGLITPPPHQWTQTAVSIAAEIAEATEGRVEILVMPSGQLGNEARMLQQLQTGAIDFAMLTAAEFANRDANYGVFYAPFIAADTQAAAALLRGEVARELLGGMDLFGLQGLAWGMAGMRQIVTSGEVTEAAELTGLRVRTVPLAPEMDFWTGLGAAPTPMPLPALYDAFANGQVDAMQIDHEGTWNSGYWKHAGTIIDSRHMIFPMAAVASSRKWQGIDAADRAVVAEVFARQVAAMVDLYGEIDAINLARLEETGVPVIPADRAWFGASVDSWYEDWRNRAPLLAALEAEAGALE</sequence>
<evidence type="ECO:0000256" key="1">
    <source>
        <dbReference type="ARBA" id="ARBA00004418"/>
    </source>
</evidence>
<evidence type="ECO:0000313" key="5">
    <source>
        <dbReference type="EMBL" id="SDE84414.1"/>
    </source>
</evidence>
<dbReference type="Pfam" id="PF03480">
    <property type="entry name" value="DctP"/>
    <property type="match status" value="1"/>
</dbReference>
<comment type="subcellular location">
    <subcellularLocation>
        <location evidence="1">Periplasm</location>
    </subcellularLocation>
</comment>
<dbReference type="GO" id="GO:0055085">
    <property type="term" value="P:transmembrane transport"/>
    <property type="evidence" value="ECO:0007669"/>
    <property type="project" value="InterPro"/>
</dbReference>
<dbReference type="NCBIfam" id="NF037995">
    <property type="entry name" value="TRAP_S1"/>
    <property type="match status" value="1"/>
</dbReference>
<organism evidence="5 6">
    <name type="scientific">Salipiger thiooxidans</name>
    <dbReference type="NCBI Taxonomy" id="282683"/>
    <lineage>
        <taxon>Bacteria</taxon>
        <taxon>Pseudomonadati</taxon>
        <taxon>Pseudomonadota</taxon>
        <taxon>Alphaproteobacteria</taxon>
        <taxon>Rhodobacterales</taxon>
        <taxon>Roseobacteraceae</taxon>
        <taxon>Salipiger</taxon>
    </lineage>
</organism>
<dbReference type="GO" id="GO:0030246">
    <property type="term" value="F:carbohydrate binding"/>
    <property type="evidence" value="ECO:0007669"/>
    <property type="project" value="TreeGrafter"/>
</dbReference>
<keyword evidence="2 4" id="KW-0732">Signal</keyword>
<keyword evidence="3" id="KW-0574">Periplasm</keyword>
<dbReference type="Gene3D" id="3.40.190.170">
    <property type="entry name" value="Bacterial extracellular solute-binding protein, family 7"/>
    <property type="match status" value="1"/>
</dbReference>
<proteinExistence type="predicted"/>
<accession>A0A1G7G8E1</accession>
<name>A0A1G7G8E1_9RHOB</name>
<dbReference type="InterPro" id="IPR038404">
    <property type="entry name" value="TRAP_DctP_sf"/>
</dbReference>
<feature type="chain" id="PRO_5011643538" evidence="4">
    <location>
        <begin position="33"/>
        <end position="332"/>
    </location>
</feature>
<dbReference type="GO" id="GO:0042597">
    <property type="term" value="C:periplasmic space"/>
    <property type="evidence" value="ECO:0007669"/>
    <property type="project" value="UniProtKB-SubCell"/>
</dbReference>
<dbReference type="EMBL" id="FNAV01000008">
    <property type="protein sequence ID" value="SDE84414.1"/>
    <property type="molecule type" value="Genomic_DNA"/>
</dbReference>